<organism evidence="6 7">
    <name type="scientific">Halarchaeum nitratireducens</name>
    <dbReference type="NCBI Taxonomy" id="489913"/>
    <lineage>
        <taxon>Archaea</taxon>
        <taxon>Methanobacteriati</taxon>
        <taxon>Methanobacteriota</taxon>
        <taxon>Stenosarchaea group</taxon>
        <taxon>Halobacteria</taxon>
        <taxon>Halobacteriales</taxon>
        <taxon>Halobacteriaceae</taxon>
    </lineage>
</organism>
<feature type="domain" description="HTH iclR-type" evidence="4">
    <location>
        <begin position="8"/>
        <end position="67"/>
    </location>
</feature>
<evidence type="ECO:0000313" key="6">
    <source>
        <dbReference type="EMBL" id="GGN20731.1"/>
    </source>
</evidence>
<dbReference type="InterPro" id="IPR036388">
    <property type="entry name" value="WH-like_DNA-bd_sf"/>
</dbReference>
<dbReference type="GO" id="GO:0045892">
    <property type="term" value="P:negative regulation of DNA-templated transcription"/>
    <property type="evidence" value="ECO:0007669"/>
    <property type="project" value="TreeGrafter"/>
</dbReference>
<dbReference type="Proteomes" id="UP000608850">
    <property type="component" value="Unassembled WGS sequence"/>
</dbReference>
<dbReference type="InterPro" id="IPR005471">
    <property type="entry name" value="Tscrpt_reg_IclR_N"/>
</dbReference>
<dbReference type="GO" id="GO:0003700">
    <property type="term" value="F:DNA-binding transcription factor activity"/>
    <property type="evidence" value="ECO:0007669"/>
    <property type="project" value="TreeGrafter"/>
</dbReference>
<proteinExistence type="predicted"/>
<dbReference type="Gene3D" id="3.30.450.40">
    <property type="match status" value="1"/>
</dbReference>
<dbReference type="InterPro" id="IPR011991">
    <property type="entry name" value="ArsR-like_HTH"/>
</dbReference>
<dbReference type="Gene3D" id="1.10.10.10">
    <property type="entry name" value="Winged helix-like DNA-binding domain superfamily/Winged helix DNA-binding domain"/>
    <property type="match status" value="1"/>
</dbReference>
<dbReference type="PROSITE" id="PS51077">
    <property type="entry name" value="HTH_ICLR"/>
    <property type="match status" value="1"/>
</dbReference>
<protein>
    <submittedName>
        <fullName evidence="6">IclR family transcriptional regulator</fullName>
    </submittedName>
</protein>
<reference evidence="6 7" key="1">
    <citation type="journal article" date="2019" name="Int. J. Syst. Evol. Microbiol.">
        <title>The Global Catalogue of Microorganisms (GCM) 10K type strain sequencing project: providing services to taxonomists for standard genome sequencing and annotation.</title>
        <authorList>
            <consortium name="The Broad Institute Genomics Platform"/>
            <consortium name="The Broad Institute Genome Sequencing Center for Infectious Disease"/>
            <person name="Wu L."/>
            <person name="Ma J."/>
        </authorList>
    </citation>
    <scope>NUCLEOTIDE SEQUENCE [LARGE SCALE GENOMIC DNA]</scope>
    <source>
        <strain evidence="6 7">JCM 16331</strain>
    </source>
</reference>
<dbReference type="SMART" id="SM00346">
    <property type="entry name" value="HTH_ICLR"/>
    <property type="match status" value="1"/>
</dbReference>
<evidence type="ECO:0000256" key="2">
    <source>
        <dbReference type="ARBA" id="ARBA00023125"/>
    </source>
</evidence>
<evidence type="ECO:0000256" key="1">
    <source>
        <dbReference type="ARBA" id="ARBA00023015"/>
    </source>
</evidence>
<evidence type="ECO:0000256" key="3">
    <source>
        <dbReference type="ARBA" id="ARBA00023163"/>
    </source>
</evidence>
<dbReference type="PANTHER" id="PTHR30136">
    <property type="entry name" value="HELIX-TURN-HELIX TRANSCRIPTIONAL REGULATOR, ICLR FAMILY"/>
    <property type="match status" value="1"/>
</dbReference>
<dbReference type="CDD" id="cd00090">
    <property type="entry name" value="HTH_ARSR"/>
    <property type="match status" value="1"/>
</dbReference>
<dbReference type="GO" id="GO:0003677">
    <property type="term" value="F:DNA binding"/>
    <property type="evidence" value="ECO:0007669"/>
    <property type="project" value="UniProtKB-KW"/>
</dbReference>
<feature type="domain" description="IclR-ED" evidence="5">
    <location>
        <begin position="68"/>
        <end position="254"/>
    </location>
</feature>
<keyword evidence="7" id="KW-1185">Reference proteome</keyword>
<keyword evidence="1" id="KW-0805">Transcription regulation</keyword>
<evidence type="ECO:0000259" key="5">
    <source>
        <dbReference type="PROSITE" id="PS51078"/>
    </source>
</evidence>
<dbReference type="AlphaFoldDB" id="A0A830GC54"/>
<dbReference type="Pfam" id="PF12840">
    <property type="entry name" value="HTH_20"/>
    <property type="match status" value="1"/>
</dbReference>
<comment type="caution">
    <text evidence="6">The sequence shown here is derived from an EMBL/GenBank/DDBJ whole genome shotgun (WGS) entry which is preliminary data.</text>
</comment>
<gene>
    <name evidence="6" type="ORF">GCM10009021_22380</name>
</gene>
<accession>A0A830GC54</accession>
<dbReference type="InterPro" id="IPR050707">
    <property type="entry name" value="HTH_MetabolicPath_Reg"/>
</dbReference>
<dbReference type="InterPro" id="IPR029016">
    <property type="entry name" value="GAF-like_dom_sf"/>
</dbReference>
<dbReference type="EMBL" id="BMOQ01000006">
    <property type="protein sequence ID" value="GGN20731.1"/>
    <property type="molecule type" value="Genomic_DNA"/>
</dbReference>
<dbReference type="SUPFAM" id="SSF46785">
    <property type="entry name" value="Winged helix' DNA-binding domain"/>
    <property type="match status" value="1"/>
</dbReference>
<dbReference type="PROSITE" id="PS51078">
    <property type="entry name" value="ICLR_ED"/>
    <property type="match status" value="1"/>
</dbReference>
<dbReference type="SUPFAM" id="SSF55781">
    <property type="entry name" value="GAF domain-like"/>
    <property type="match status" value="1"/>
</dbReference>
<keyword evidence="2" id="KW-0238">DNA-binding</keyword>
<dbReference type="PANTHER" id="PTHR30136:SF35">
    <property type="entry name" value="HTH-TYPE TRANSCRIPTIONAL REGULATOR RV1719"/>
    <property type="match status" value="1"/>
</dbReference>
<sequence length="255" mass="28247">MVDEQKRIQSSERSLTILGALAVLGPATASEIADHLDLARNTMHYHLKTLAHQSYVVEIDGQYRLGMRLLNMGHRAVENLDVYRVGKAKVDELSRQTGELSILMIEENGYGYYVYDAHGDDAVRFDTVGRRKHLHDNALGKAVLAQLPPERVNEILDERGLPETTPHTITDRSTLKAEIDTIRERGVAFDREEQLEGLCCVAAAVENRGDAGADRRVGAISIAGPTSRMSDERLEALAPRVSDAANLIELEMQGY</sequence>
<dbReference type="Pfam" id="PF01614">
    <property type="entry name" value="IclR_C"/>
    <property type="match status" value="1"/>
</dbReference>
<dbReference type="InterPro" id="IPR014757">
    <property type="entry name" value="Tscrpt_reg_IclR_C"/>
</dbReference>
<evidence type="ECO:0000313" key="7">
    <source>
        <dbReference type="Proteomes" id="UP000608850"/>
    </source>
</evidence>
<keyword evidence="3" id="KW-0804">Transcription</keyword>
<dbReference type="RefSeq" id="WP_188879056.1">
    <property type="nucleotide sequence ID" value="NZ_BMOQ01000006.1"/>
</dbReference>
<name>A0A830GC54_9EURY</name>
<evidence type="ECO:0000259" key="4">
    <source>
        <dbReference type="PROSITE" id="PS51077"/>
    </source>
</evidence>
<dbReference type="OrthoDB" id="14763at2157"/>
<dbReference type="InterPro" id="IPR036390">
    <property type="entry name" value="WH_DNA-bd_sf"/>
</dbReference>